<evidence type="ECO:0000256" key="11">
    <source>
        <dbReference type="SAM" id="Phobius"/>
    </source>
</evidence>
<evidence type="ECO:0000256" key="9">
    <source>
        <dbReference type="ARBA" id="ARBA00025772"/>
    </source>
</evidence>
<comment type="similarity">
    <text evidence="9">Belongs to the GSP H family.</text>
</comment>
<dbReference type="GO" id="GO:0015627">
    <property type="term" value="C:type II protein secretion system complex"/>
    <property type="evidence" value="ECO:0007669"/>
    <property type="project" value="InterPro"/>
</dbReference>
<evidence type="ECO:0000313" key="14">
    <source>
        <dbReference type="Proteomes" id="UP000030428"/>
    </source>
</evidence>
<evidence type="ECO:0000256" key="3">
    <source>
        <dbReference type="ARBA" id="ARBA00022475"/>
    </source>
</evidence>
<dbReference type="PRINTS" id="PR00885">
    <property type="entry name" value="BCTERIALGSPH"/>
</dbReference>
<reference evidence="13 14" key="1">
    <citation type="journal article" date="2016" name="Front. Microbiol.">
        <title>Single-Cell (Meta-)Genomics of a Dimorphic Candidatus Thiomargarita nelsonii Reveals Genomic Plasticity.</title>
        <authorList>
            <person name="Flood B.E."/>
            <person name="Fliss P."/>
            <person name="Jones D.S."/>
            <person name="Dick G.J."/>
            <person name="Jain S."/>
            <person name="Kaster A.K."/>
            <person name="Winkel M."/>
            <person name="Mussmann M."/>
            <person name="Bailey J."/>
        </authorList>
    </citation>
    <scope>NUCLEOTIDE SEQUENCE [LARGE SCALE GENOMIC DNA]</scope>
    <source>
        <strain evidence="13">Hydrate Ridge</strain>
    </source>
</reference>
<feature type="domain" description="General secretion pathway GspH" evidence="12">
    <location>
        <begin position="48"/>
        <end position="153"/>
    </location>
</feature>
<dbReference type="Proteomes" id="UP000030428">
    <property type="component" value="Unassembled WGS sequence"/>
</dbReference>
<evidence type="ECO:0000256" key="4">
    <source>
        <dbReference type="ARBA" id="ARBA00022481"/>
    </source>
</evidence>
<dbReference type="Pfam" id="PF12019">
    <property type="entry name" value="GspH"/>
    <property type="match status" value="1"/>
</dbReference>
<gene>
    <name evidence="13" type="ORF">PN36_31980</name>
</gene>
<evidence type="ECO:0000256" key="1">
    <source>
        <dbReference type="ARBA" id="ARBA00004377"/>
    </source>
</evidence>
<dbReference type="EMBL" id="JSZA02000267">
    <property type="protein sequence ID" value="KHD05362.1"/>
    <property type="molecule type" value="Genomic_DNA"/>
</dbReference>
<dbReference type="InterPro" id="IPR049875">
    <property type="entry name" value="TypeII_GspH"/>
</dbReference>
<dbReference type="InterPro" id="IPR045584">
    <property type="entry name" value="Pilin-like"/>
</dbReference>
<evidence type="ECO:0000256" key="2">
    <source>
        <dbReference type="ARBA" id="ARBA00021549"/>
    </source>
</evidence>
<dbReference type="InterPro" id="IPR002416">
    <property type="entry name" value="T2SS_protein-GspH"/>
</dbReference>
<keyword evidence="3" id="KW-1003">Cell membrane</keyword>
<comment type="caution">
    <text evidence="13">The sequence shown here is derived from an EMBL/GenBank/DDBJ whole genome shotgun (WGS) entry which is preliminary data.</text>
</comment>
<dbReference type="GO" id="GO:0015628">
    <property type="term" value="P:protein secretion by the type II secretion system"/>
    <property type="evidence" value="ECO:0007669"/>
    <property type="project" value="InterPro"/>
</dbReference>
<dbReference type="AlphaFoldDB" id="A0A0A6P4K4"/>
<proteinExistence type="inferred from homology"/>
<evidence type="ECO:0000313" key="13">
    <source>
        <dbReference type="EMBL" id="KHD05362.1"/>
    </source>
</evidence>
<evidence type="ECO:0000256" key="5">
    <source>
        <dbReference type="ARBA" id="ARBA00022519"/>
    </source>
</evidence>
<keyword evidence="7 11" id="KW-1133">Transmembrane helix</keyword>
<keyword evidence="4" id="KW-0488">Methylation</keyword>
<accession>A0A0A6P4K4</accession>
<dbReference type="Gene3D" id="3.55.40.10">
    <property type="entry name" value="minor pseudopilin epsh domain"/>
    <property type="match status" value="1"/>
</dbReference>
<dbReference type="GO" id="GO:0005886">
    <property type="term" value="C:plasma membrane"/>
    <property type="evidence" value="ECO:0007669"/>
    <property type="project" value="UniProtKB-SubCell"/>
</dbReference>
<evidence type="ECO:0000256" key="10">
    <source>
        <dbReference type="ARBA" id="ARBA00030775"/>
    </source>
</evidence>
<protein>
    <recommendedName>
        <fullName evidence="2">Type II secretion system protein H</fullName>
    </recommendedName>
    <alternativeName>
        <fullName evidence="10">General secretion pathway protein H</fullName>
    </alternativeName>
</protein>
<dbReference type="SUPFAM" id="SSF54523">
    <property type="entry name" value="Pili subunits"/>
    <property type="match status" value="1"/>
</dbReference>
<dbReference type="InterPro" id="IPR012902">
    <property type="entry name" value="N_methyl_site"/>
</dbReference>
<comment type="subcellular location">
    <subcellularLocation>
        <location evidence="1">Cell inner membrane</location>
        <topology evidence="1">Single-pass membrane protein</topology>
    </subcellularLocation>
</comment>
<evidence type="ECO:0000256" key="6">
    <source>
        <dbReference type="ARBA" id="ARBA00022692"/>
    </source>
</evidence>
<dbReference type="InterPro" id="IPR022346">
    <property type="entry name" value="T2SS_GspH"/>
</dbReference>
<organism evidence="13 14">
    <name type="scientific">Candidatus Thiomargarita nelsonii</name>
    <dbReference type="NCBI Taxonomy" id="1003181"/>
    <lineage>
        <taxon>Bacteria</taxon>
        <taxon>Pseudomonadati</taxon>
        <taxon>Pseudomonadota</taxon>
        <taxon>Gammaproteobacteria</taxon>
        <taxon>Thiotrichales</taxon>
        <taxon>Thiotrichaceae</taxon>
        <taxon>Thiomargarita</taxon>
    </lineage>
</organism>
<evidence type="ECO:0000259" key="12">
    <source>
        <dbReference type="Pfam" id="PF12019"/>
    </source>
</evidence>
<sequence>MLNKKTSSDGFTLIEIMVVMIIISVILSFATLSIGNAGLAQNLEQERQRLASLLKLASQEAIMQSKEMGISFKKDGYRFFVLQAQEWQAITGGDNIFRPRTLPQGLQIDIRLDGEPVIDTSLPQVLLLSSGEMTPFEVIFWADADESLRYRLIGTVIGKLSIK</sequence>
<dbReference type="NCBIfam" id="TIGR02532">
    <property type="entry name" value="IV_pilin_GFxxxE"/>
    <property type="match status" value="1"/>
</dbReference>
<keyword evidence="5" id="KW-0997">Cell inner membrane</keyword>
<dbReference type="NCBIfam" id="TIGR01708">
    <property type="entry name" value="typeII_sec_gspH"/>
    <property type="match status" value="1"/>
</dbReference>
<keyword evidence="14" id="KW-1185">Reference proteome</keyword>
<feature type="transmembrane region" description="Helical" evidence="11">
    <location>
        <begin position="12"/>
        <end position="39"/>
    </location>
</feature>
<evidence type="ECO:0000256" key="8">
    <source>
        <dbReference type="ARBA" id="ARBA00023136"/>
    </source>
</evidence>
<keyword evidence="6 11" id="KW-0812">Transmembrane</keyword>
<evidence type="ECO:0000256" key="7">
    <source>
        <dbReference type="ARBA" id="ARBA00022989"/>
    </source>
</evidence>
<name>A0A0A6P4K4_9GAMM</name>
<keyword evidence="8 11" id="KW-0472">Membrane</keyword>
<dbReference type="Pfam" id="PF07963">
    <property type="entry name" value="N_methyl"/>
    <property type="match status" value="1"/>
</dbReference>